<keyword evidence="1" id="KW-0812">Transmembrane</keyword>
<evidence type="ECO:0000313" key="2">
    <source>
        <dbReference type="WBParaSite" id="ECPE_0001126101-mRNA-1"/>
    </source>
</evidence>
<keyword evidence="1" id="KW-0472">Membrane</keyword>
<feature type="transmembrane region" description="Helical" evidence="1">
    <location>
        <begin position="67"/>
        <end position="87"/>
    </location>
</feature>
<feature type="transmembrane region" description="Helical" evidence="1">
    <location>
        <begin position="43"/>
        <end position="61"/>
    </location>
</feature>
<keyword evidence="1" id="KW-1133">Transmembrane helix</keyword>
<proteinExistence type="predicted"/>
<protein>
    <submittedName>
        <fullName evidence="2">Pecanex-like protein</fullName>
    </submittedName>
</protein>
<feature type="transmembrane region" description="Helical" evidence="1">
    <location>
        <begin position="155"/>
        <end position="173"/>
    </location>
</feature>
<organism evidence="2">
    <name type="scientific">Echinostoma caproni</name>
    <dbReference type="NCBI Taxonomy" id="27848"/>
    <lineage>
        <taxon>Eukaryota</taxon>
        <taxon>Metazoa</taxon>
        <taxon>Spiralia</taxon>
        <taxon>Lophotrochozoa</taxon>
        <taxon>Platyhelminthes</taxon>
        <taxon>Trematoda</taxon>
        <taxon>Digenea</taxon>
        <taxon>Plagiorchiida</taxon>
        <taxon>Echinostomata</taxon>
        <taxon>Echinostomatoidea</taxon>
        <taxon>Echinostomatidae</taxon>
        <taxon>Echinostoma</taxon>
    </lineage>
</organism>
<dbReference type="WBParaSite" id="ECPE_0001126101-mRNA-1">
    <property type="protein sequence ID" value="ECPE_0001126101-mRNA-1"/>
    <property type="gene ID" value="ECPE_0001126101"/>
</dbReference>
<reference evidence="2" key="1">
    <citation type="submission" date="2016-06" db="UniProtKB">
        <authorList>
            <consortium name="WormBaseParasite"/>
        </authorList>
    </citation>
    <scope>IDENTIFICATION</scope>
</reference>
<accession>A0A183AW91</accession>
<sequence length="373" mass="41389">LANGGLLLFMHRISRIIPTCDSIVSGVPCKFAARSWVSRSVRLGMWTGFVLLTLVSWLGAAQLSDSFILITMGFSVCLAGLFILRYADQNAHSISSSSSETTTTIPDPNSSNLFNITLESSSADQLNHQGGLDTNLPRFINQPVSVDIVSSVTKLRIVLLLLGSTFLYSTWILHRPSETEYSSQSLIVLLAFALFALGQMTVGCPRFIVSSRILFLPCFLFGLTGHWASRHRLFAPLSALTLILLCSTWWQSHLYHSSRPPLPTFDRPVFRLSYSKWRSITETVLTLLLVPVHMVFLADQSGCTVEQLLALVLALTLRLRALLLSHLVYPTQFGPLVPTTDAPCLPGMDRTRIVHRFDGVKHSKYPIKLITAM</sequence>
<name>A0A183AW91_9TREM</name>
<dbReference type="AlphaFoldDB" id="A0A183AW91"/>
<feature type="transmembrane region" description="Helical" evidence="1">
    <location>
        <begin position="185"/>
        <end position="202"/>
    </location>
</feature>
<evidence type="ECO:0000256" key="1">
    <source>
        <dbReference type="SAM" id="Phobius"/>
    </source>
</evidence>